<dbReference type="EMBL" id="CAUYUJ010015806">
    <property type="protein sequence ID" value="CAK0858285.1"/>
    <property type="molecule type" value="Genomic_DNA"/>
</dbReference>
<feature type="transmembrane region" description="Helical" evidence="2">
    <location>
        <begin position="74"/>
        <end position="92"/>
    </location>
</feature>
<evidence type="ECO:0000313" key="4">
    <source>
        <dbReference type="EMBL" id="CAK0858285.1"/>
    </source>
</evidence>
<keyword evidence="2" id="KW-1133">Transmembrane helix</keyword>
<accession>A0ABN9UFG4</accession>
<dbReference type="InterPro" id="IPR007201">
    <property type="entry name" value="Mei2-like_Rrm_C"/>
</dbReference>
<evidence type="ECO:0000313" key="5">
    <source>
        <dbReference type="Proteomes" id="UP001189429"/>
    </source>
</evidence>
<evidence type="ECO:0000256" key="1">
    <source>
        <dbReference type="SAM" id="MobiDB-lite"/>
    </source>
</evidence>
<feature type="region of interest" description="Disordered" evidence="1">
    <location>
        <begin position="492"/>
        <end position="518"/>
    </location>
</feature>
<feature type="compositionally biased region" description="Low complexity" evidence="1">
    <location>
        <begin position="508"/>
        <end position="518"/>
    </location>
</feature>
<keyword evidence="2" id="KW-0812">Transmembrane</keyword>
<feature type="region of interest" description="Disordered" evidence="1">
    <location>
        <begin position="181"/>
        <end position="236"/>
    </location>
</feature>
<dbReference type="InterPro" id="IPR035979">
    <property type="entry name" value="RBD_domain_sf"/>
</dbReference>
<proteinExistence type="predicted"/>
<sequence length="792" mass="84497">MRGATTDARRLAADLAAQLPPGLPFALVNLCIPFTLVCALSSFYMGPVALTLVVLLVLAQGAVASEVLGRHKAVPWLLLFWVSSVIGALYVGSRNYHLVYAPYKLASKGRDKIVPANASASGLRDGRTTLTFDASFLLDGERSVGVRAFGATYCAAPVVSVTTASALNDYPKVQIWAVGQGPPRDRESTAPLLLGRRTPSPHGVAPRSPAAALCMGPPAQEAETPSHARSRSPRSSRCTGRLALRSTDWEIRTIPLLLLGAVHMLCVVVCHAVHSARGRIHHVSFAWLRRVLGRVDLIQPLPGIGDAKASARCSRHLRSAQRLSRPLEVALSGASAAAPCAEMPLRRRPARPARAAERGTRAPGGPITTLMLRNLPQKYTPDVLLKEVKEVLGSKVSFNFLHLPWDAPGRCNAGFAFINCCDVEGVQACRTLFEDYLFRRGTRNKACKVFVAHIQGLENNLIHLMGTAVAASSTHDPVIFWQGQRLRLKQAPAGAVPAPRSAPPRAPPSAELPARPAWPWLPPKPASGRPGAMASVRGVNVAVDWKGWFQADLEQHFELRRTACSDADYGHMQSTLQADHDGTHHFLTTRRGEGSPDDEFTRVLAAASLARRVRDIMRAKGIRVPGAPTSEGMGGAASPAQLFVGDGQDSSVRALRPEVQPTSLAVSTDWPAVSQSWPCPGPGHSAAGHGCGDEAPRWEWQSPVSHAALGARRLDLGVPAMERGPLAHPGTTRVLESDRDLVADAHRKFFQKFGSGEAVGPVARGPCGGGGGASASFGAQEANPASYFVVTL</sequence>
<dbReference type="SUPFAM" id="SSF54928">
    <property type="entry name" value="RNA-binding domain, RBD"/>
    <property type="match status" value="1"/>
</dbReference>
<organism evidence="4 5">
    <name type="scientific">Prorocentrum cordatum</name>
    <dbReference type="NCBI Taxonomy" id="2364126"/>
    <lineage>
        <taxon>Eukaryota</taxon>
        <taxon>Sar</taxon>
        <taxon>Alveolata</taxon>
        <taxon>Dinophyceae</taxon>
        <taxon>Prorocentrales</taxon>
        <taxon>Prorocentraceae</taxon>
        <taxon>Prorocentrum</taxon>
    </lineage>
</organism>
<name>A0ABN9UFG4_9DINO</name>
<dbReference type="Proteomes" id="UP001189429">
    <property type="component" value="Unassembled WGS sequence"/>
</dbReference>
<keyword evidence="5" id="KW-1185">Reference proteome</keyword>
<dbReference type="Pfam" id="PF04059">
    <property type="entry name" value="RRM_2"/>
    <property type="match status" value="1"/>
</dbReference>
<evidence type="ECO:0000256" key="2">
    <source>
        <dbReference type="SAM" id="Phobius"/>
    </source>
</evidence>
<protein>
    <recommendedName>
        <fullName evidence="3">Mei2-like C-terminal RNA recognition motif domain-containing protein</fullName>
    </recommendedName>
</protein>
<gene>
    <name evidence="4" type="ORF">PCOR1329_LOCUS48123</name>
</gene>
<feature type="transmembrane region" description="Helical" evidence="2">
    <location>
        <begin position="254"/>
        <end position="274"/>
    </location>
</feature>
<keyword evidence="2" id="KW-0472">Membrane</keyword>
<comment type="caution">
    <text evidence="4">The sequence shown here is derived from an EMBL/GenBank/DDBJ whole genome shotgun (WGS) entry which is preliminary data.</text>
</comment>
<reference evidence="4" key="1">
    <citation type="submission" date="2023-10" db="EMBL/GenBank/DDBJ databases">
        <authorList>
            <person name="Chen Y."/>
            <person name="Shah S."/>
            <person name="Dougan E. K."/>
            <person name="Thang M."/>
            <person name="Chan C."/>
        </authorList>
    </citation>
    <scope>NUCLEOTIDE SEQUENCE [LARGE SCALE GENOMIC DNA]</scope>
</reference>
<evidence type="ECO:0000259" key="3">
    <source>
        <dbReference type="Pfam" id="PF04059"/>
    </source>
</evidence>
<feature type="domain" description="Mei2-like C-terminal RNA recognition motif" evidence="3">
    <location>
        <begin position="368"/>
        <end position="459"/>
    </location>
</feature>